<proteinExistence type="predicted"/>
<dbReference type="EMBL" id="GBRH01182831">
    <property type="protein sequence ID" value="JAE15065.1"/>
    <property type="molecule type" value="Transcribed_RNA"/>
</dbReference>
<evidence type="ECO:0000313" key="1">
    <source>
        <dbReference type="EMBL" id="JAE15065.1"/>
    </source>
</evidence>
<name>A0A0A9FQH6_ARUDO</name>
<accession>A0A0A9FQH6</accession>
<organism evidence="1">
    <name type="scientific">Arundo donax</name>
    <name type="common">Giant reed</name>
    <name type="synonym">Donax arundinaceus</name>
    <dbReference type="NCBI Taxonomy" id="35708"/>
    <lineage>
        <taxon>Eukaryota</taxon>
        <taxon>Viridiplantae</taxon>
        <taxon>Streptophyta</taxon>
        <taxon>Embryophyta</taxon>
        <taxon>Tracheophyta</taxon>
        <taxon>Spermatophyta</taxon>
        <taxon>Magnoliopsida</taxon>
        <taxon>Liliopsida</taxon>
        <taxon>Poales</taxon>
        <taxon>Poaceae</taxon>
        <taxon>PACMAD clade</taxon>
        <taxon>Arundinoideae</taxon>
        <taxon>Arundineae</taxon>
        <taxon>Arundo</taxon>
    </lineage>
</organism>
<sequence>MHVESRNKLFFPLNLFSSGMPSCRY</sequence>
<dbReference type="AlphaFoldDB" id="A0A0A9FQH6"/>
<reference evidence="1" key="2">
    <citation type="journal article" date="2015" name="Data Brief">
        <title>Shoot transcriptome of the giant reed, Arundo donax.</title>
        <authorList>
            <person name="Barrero R.A."/>
            <person name="Guerrero F.D."/>
            <person name="Moolhuijzen P."/>
            <person name="Goolsby J.A."/>
            <person name="Tidwell J."/>
            <person name="Bellgard S.E."/>
            <person name="Bellgard M.I."/>
        </authorList>
    </citation>
    <scope>NUCLEOTIDE SEQUENCE</scope>
    <source>
        <tissue evidence="1">Shoot tissue taken approximately 20 cm above the soil surface</tissue>
    </source>
</reference>
<protein>
    <submittedName>
        <fullName evidence="1">Uncharacterized protein</fullName>
    </submittedName>
</protein>
<reference evidence="1" key="1">
    <citation type="submission" date="2014-09" db="EMBL/GenBank/DDBJ databases">
        <authorList>
            <person name="Magalhaes I.L.F."/>
            <person name="Oliveira U."/>
            <person name="Santos F.R."/>
            <person name="Vidigal T.H.D.A."/>
            <person name="Brescovit A.D."/>
            <person name="Santos A.J."/>
        </authorList>
    </citation>
    <scope>NUCLEOTIDE SEQUENCE</scope>
    <source>
        <tissue evidence="1">Shoot tissue taken approximately 20 cm above the soil surface</tissue>
    </source>
</reference>